<comment type="similarity">
    <text evidence="1">Belongs to the GerABKA family.</text>
</comment>
<dbReference type="RefSeq" id="WP_208845912.1">
    <property type="nucleotide sequence ID" value="NZ_JAGGDJ010000001.1"/>
</dbReference>
<dbReference type="InterPro" id="IPR050768">
    <property type="entry name" value="UPF0353/GerABKA_families"/>
</dbReference>
<evidence type="ECO:0000256" key="1">
    <source>
        <dbReference type="ARBA" id="ARBA00005278"/>
    </source>
</evidence>
<feature type="transmembrane region" description="Helical" evidence="3">
    <location>
        <begin position="303"/>
        <end position="322"/>
    </location>
</feature>
<dbReference type="PANTHER" id="PTHR22550">
    <property type="entry name" value="SPORE GERMINATION PROTEIN"/>
    <property type="match status" value="1"/>
</dbReference>
<proteinExistence type="inferred from homology"/>
<dbReference type="PIRSF" id="PIRSF005690">
    <property type="entry name" value="GerBA"/>
    <property type="match status" value="1"/>
</dbReference>
<dbReference type="InterPro" id="IPR004995">
    <property type="entry name" value="Spore_Ger"/>
</dbReference>
<keyword evidence="3" id="KW-1133">Transmembrane helix</keyword>
<accession>A0ABS3W3U4</accession>
<protein>
    <submittedName>
        <fullName evidence="4">Spore germination protein</fullName>
    </submittedName>
</protein>
<evidence type="ECO:0000313" key="4">
    <source>
        <dbReference type="EMBL" id="MBO7742962.1"/>
    </source>
</evidence>
<keyword evidence="2 3" id="KW-0472">Membrane</keyword>
<dbReference type="Pfam" id="PF03323">
    <property type="entry name" value="GerA"/>
    <property type="match status" value="1"/>
</dbReference>
<feature type="transmembrane region" description="Helical" evidence="3">
    <location>
        <begin position="426"/>
        <end position="448"/>
    </location>
</feature>
<evidence type="ECO:0000313" key="5">
    <source>
        <dbReference type="Proteomes" id="UP000670947"/>
    </source>
</evidence>
<organism evidence="4 5">
    <name type="scientific">Paenibacillus artemisiicola</name>
    <dbReference type="NCBI Taxonomy" id="1172618"/>
    <lineage>
        <taxon>Bacteria</taxon>
        <taxon>Bacillati</taxon>
        <taxon>Bacillota</taxon>
        <taxon>Bacilli</taxon>
        <taxon>Bacillales</taxon>
        <taxon>Paenibacillaceae</taxon>
        <taxon>Paenibacillus</taxon>
    </lineage>
</organism>
<name>A0ABS3W3U4_9BACL</name>
<feature type="transmembrane region" description="Helical" evidence="3">
    <location>
        <begin position="394"/>
        <end position="414"/>
    </location>
</feature>
<evidence type="ECO:0000256" key="3">
    <source>
        <dbReference type="SAM" id="Phobius"/>
    </source>
</evidence>
<comment type="caution">
    <text evidence="4">The sequence shown here is derived from an EMBL/GenBank/DDBJ whole genome shotgun (WGS) entry which is preliminary data.</text>
</comment>
<dbReference type="EMBL" id="JAGGDJ010000001">
    <property type="protein sequence ID" value="MBO7742962.1"/>
    <property type="molecule type" value="Genomic_DNA"/>
</dbReference>
<gene>
    <name evidence="4" type="ORF">I8J29_02055</name>
</gene>
<reference evidence="4 5" key="1">
    <citation type="submission" date="2021-03" db="EMBL/GenBank/DDBJ databases">
        <title>Paenibacillus artemisicola MWE-103 whole genome sequence.</title>
        <authorList>
            <person name="Ham Y.J."/>
        </authorList>
    </citation>
    <scope>NUCLEOTIDE SEQUENCE [LARGE SCALE GENOMIC DNA]</scope>
    <source>
        <strain evidence="4 5">MWE-103</strain>
    </source>
</reference>
<evidence type="ECO:0000256" key="2">
    <source>
        <dbReference type="ARBA" id="ARBA00023136"/>
    </source>
</evidence>
<dbReference type="Proteomes" id="UP000670947">
    <property type="component" value="Unassembled WGS sequence"/>
</dbReference>
<sequence length="500" mass="55869">MSEFTSNGEPEPIGNRLADSLNRLKTENGCSSDMKFRELHLSLPGRKPVAAAVVSMDGLSDTQELIRSLLEFGRTAVPVEAVDSLAPADYLMQYVISDSHVWKLTCFEELYDHLFCGNGILLIEGEPGALSVSTQKINARGIEEPNVQSVVRGPREGFTEVLGWNMSMLRRKIRDRRLWAEPRKIGRVTQTNILVVYLNGIVSQELLEEVRRRLDKIDIDAILESNYIEESIQESQFSIFPTVSNSERPDVVAAQLLEGRVAILVDGTPFALVVPAVFTQMFQSPEDYYQRSVFSSLIRQLRLLSFLLAMFTPSLYIAITTYHQELLPTVLLYNLASQREGVPFPAFVEALIMEITFEILREASVRMPRTIGQSISIVGTLVIGQASVEAGLVTGAMVIVVSITAISNFVMPAFNIGIAIRIVRFLFMMIAASFGLFGLFLGMIVLVLRLCALQSFGVPYMSPLAPFNRPDQKETLWRVPIPFMKKRPSTVGKQNIIRQK</sequence>
<dbReference type="PANTHER" id="PTHR22550:SF5">
    <property type="entry name" value="LEUCINE ZIPPER PROTEIN 4"/>
    <property type="match status" value="1"/>
</dbReference>
<keyword evidence="5" id="KW-1185">Reference proteome</keyword>
<keyword evidence="3" id="KW-0812">Transmembrane</keyword>